<reference evidence="12" key="1">
    <citation type="submission" date="2018-08" db="EMBL/GenBank/DDBJ databases">
        <title>Identification of Burkholderia cepacia strains that express a Burkholderia pseudomallei-like capsular polysaccharide.</title>
        <authorList>
            <person name="Burtnick M.N."/>
            <person name="Vongsouvath M."/>
            <person name="Newton P."/>
            <person name="Wuthiekanun V."/>
            <person name="Limmathurotsakul D."/>
            <person name="Brett P.J."/>
            <person name="Chantratita N."/>
            <person name="Dance D.A."/>
        </authorList>
    </citation>
    <scope>NUCLEOTIDE SEQUENCE</scope>
    <source>
        <strain evidence="12">SBXCC001</strain>
    </source>
</reference>
<dbReference type="InterPro" id="IPR001296">
    <property type="entry name" value="Glyco_trans_1"/>
</dbReference>
<evidence type="ECO:0000256" key="8">
    <source>
        <dbReference type="HAMAP-Rule" id="MF_00484"/>
    </source>
</evidence>
<evidence type="ECO:0000256" key="7">
    <source>
        <dbReference type="ARBA" id="ARBA00023056"/>
    </source>
</evidence>
<dbReference type="NCBIfam" id="NF001899">
    <property type="entry name" value="PRK00654.1-2"/>
    <property type="match status" value="1"/>
</dbReference>
<organism evidence="12 13">
    <name type="scientific">Burkholderia thailandensis</name>
    <dbReference type="NCBI Taxonomy" id="57975"/>
    <lineage>
        <taxon>Bacteria</taxon>
        <taxon>Pseudomonadati</taxon>
        <taxon>Pseudomonadota</taxon>
        <taxon>Betaproteobacteria</taxon>
        <taxon>Burkholderiales</taxon>
        <taxon>Burkholderiaceae</taxon>
        <taxon>Burkholderia</taxon>
        <taxon>pseudomallei group</taxon>
    </lineage>
</organism>
<dbReference type="InterPro" id="IPR013534">
    <property type="entry name" value="Starch_synth_cat_dom"/>
</dbReference>
<feature type="region of interest" description="Disordered" evidence="9">
    <location>
        <begin position="508"/>
        <end position="537"/>
    </location>
</feature>
<evidence type="ECO:0000256" key="1">
    <source>
        <dbReference type="ARBA" id="ARBA00001478"/>
    </source>
</evidence>
<dbReference type="EC" id="2.4.1.21" evidence="8"/>
<dbReference type="AlphaFoldDB" id="A0AAW9CPN6"/>
<feature type="domain" description="Starch synthase catalytic" evidence="11">
    <location>
        <begin position="1"/>
        <end position="235"/>
    </location>
</feature>
<evidence type="ECO:0000256" key="6">
    <source>
        <dbReference type="ARBA" id="ARBA00022679"/>
    </source>
</evidence>
<dbReference type="SUPFAM" id="SSF53756">
    <property type="entry name" value="UDP-Glycosyltransferase/glycogen phosphorylase"/>
    <property type="match status" value="1"/>
</dbReference>
<evidence type="ECO:0000256" key="9">
    <source>
        <dbReference type="SAM" id="MobiDB-lite"/>
    </source>
</evidence>
<dbReference type="PANTHER" id="PTHR45825">
    <property type="entry name" value="GRANULE-BOUND STARCH SYNTHASE 1, CHLOROPLASTIC/AMYLOPLASTIC"/>
    <property type="match status" value="1"/>
</dbReference>
<dbReference type="EMBL" id="QXCT01000001">
    <property type="protein sequence ID" value="MDW9251043.1"/>
    <property type="molecule type" value="Genomic_DNA"/>
</dbReference>
<keyword evidence="5 8" id="KW-0328">Glycosyltransferase</keyword>
<dbReference type="Proteomes" id="UP001272137">
    <property type="component" value="Unassembled WGS sequence"/>
</dbReference>
<evidence type="ECO:0000313" key="12">
    <source>
        <dbReference type="EMBL" id="MDW9251043.1"/>
    </source>
</evidence>
<dbReference type="GO" id="GO:0004373">
    <property type="term" value="F:alpha-1,4-glucan glucosyltransferase (UDP-glucose donor) activity"/>
    <property type="evidence" value="ECO:0007669"/>
    <property type="project" value="InterPro"/>
</dbReference>
<evidence type="ECO:0000259" key="10">
    <source>
        <dbReference type="Pfam" id="PF00534"/>
    </source>
</evidence>
<feature type="domain" description="Glycosyl transferase family 1" evidence="10">
    <location>
        <begin position="293"/>
        <end position="443"/>
    </location>
</feature>
<evidence type="ECO:0000256" key="5">
    <source>
        <dbReference type="ARBA" id="ARBA00022676"/>
    </source>
</evidence>
<comment type="pathway">
    <text evidence="3 8">Glycan biosynthesis; glycogen biosynthesis.</text>
</comment>
<comment type="function">
    <text evidence="2 8">Synthesizes alpha-1,4-glucan chains using ADP-glucose.</text>
</comment>
<protein>
    <recommendedName>
        <fullName evidence="8">Glycogen synthase</fullName>
        <ecNumber evidence="8">2.4.1.21</ecNumber>
    </recommendedName>
    <alternativeName>
        <fullName evidence="8">Starch [bacterial glycogen] synthase</fullName>
    </alternativeName>
</protein>
<feature type="compositionally biased region" description="Basic and acidic residues" evidence="9">
    <location>
        <begin position="516"/>
        <end position="529"/>
    </location>
</feature>
<dbReference type="Gene3D" id="3.40.50.2000">
    <property type="entry name" value="Glycogen Phosphorylase B"/>
    <property type="match status" value="2"/>
</dbReference>
<evidence type="ECO:0000256" key="2">
    <source>
        <dbReference type="ARBA" id="ARBA00002764"/>
    </source>
</evidence>
<evidence type="ECO:0000313" key="13">
    <source>
        <dbReference type="Proteomes" id="UP001272137"/>
    </source>
</evidence>
<dbReference type="GO" id="GO:0009011">
    <property type="term" value="F:alpha-1,4-glucan glucosyltransferase (ADP-glucose donor) activity"/>
    <property type="evidence" value="ECO:0007669"/>
    <property type="project" value="UniProtKB-UniRule"/>
</dbReference>
<dbReference type="RefSeq" id="WP_025405525.1">
    <property type="nucleotide sequence ID" value="NZ_CP013410.1"/>
</dbReference>
<dbReference type="GO" id="GO:0005829">
    <property type="term" value="C:cytosol"/>
    <property type="evidence" value="ECO:0007669"/>
    <property type="project" value="TreeGrafter"/>
</dbReference>
<comment type="catalytic activity">
    <reaction evidence="1 8">
        <text>[(1-&gt;4)-alpha-D-glucosyl](n) + ADP-alpha-D-glucose = [(1-&gt;4)-alpha-D-glucosyl](n+1) + ADP + H(+)</text>
        <dbReference type="Rhea" id="RHEA:18189"/>
        <dbReference type="Rhea" id="RHEA-COMP:9584"/>
        <dbReference type="Rhea" id="RHEA-COMP:9587"/>
        <dbReference type="ChEBI" id="CHEBI:15378"/>
        <dbReference type="ChEBI" id="CHEBI:15444"/>
        <dbReference type="ChEBI" id="CHEBI:57498"/>
        <dbReference type="ChEBI" id="CHEBI:456216"/>
        <dbReference type="EC" id="2.4.1.21"/>
    </reaction>
</comment>
<proteinExistence type="inferred from homology"/>
<dbReference type="GO" id="GO:0005978">
    <property type="term" value="P:glycogen biosynthetic process"/>
    <property type="evidence" value="ECO:0007669"/>
    <property type="project" value="UniProtKB-UniRule"/>
</dbReference>
<evidence type="ECO:0000256" key="4">
    <source>
        <dbReference type="ARBA" id="ARBA00010281"/>
    </source>
</evidence>
<dbReference type="InterPro" id="IPR011835">
    <property type="entry name" value="GS/SS"/>
</dbReference>
<comment type="similarity">
    <text evidence="4 8">Belongs to the glycosyltransferase 1 family. Bacterial/plant glycogen synthase subfamily.</text>
</comment>
<gene>
    <name evidence="8 12" type="primary">glgA</name>
    <name evidence="12" type="ORF">C7S16_6946</name>
</gene>
<sequence length="537" mass="57800">MFVASEAFPLAKTGGLADVCASLPKALRALGCDVRVLMPGYAQALDRVLRPRVVAELGEVLPGAAVRIIAGSMPDSGVPVWLLDCPSLYRRAGSLYCGPDDADWADNAYRFGLLCQVAARVALGAAGLRWRPDVVHAHDWHGGLVALLTRGAGDARPKTVFTIHNAAFQGNFALDDAARIGLPADALSVDGVEFYGQLSFLKAGARYADRLTTVSPTYAGEIQTAEFGCGLEGLYAARRDQLSGIMNGIDTELWNPATDRWLAQPYSIDDMGGKAGCKAALQQELGLCADARAPLVASVCRLTSQKMSDIVLERLPEQLAQHPRMQFALHGCGDRALEQGFDALAAQYPRRVAVRIGYDETLAHRIHAGADILLHGARFEPCGLTQLYAMRYGTIPIVRRVGGLADSVVDLDTLAPHSEDATGFVFDAPTGDAMSEALRRCVNLHDARPGVWSALCRLAMARDSSWSRSARAYLDLYAALTPRRRVEASDEASDEAWGAAAALARADAASGRRRRAPEQSERLHQERLARQVALASK</sequence>
<evidence type="ECO:0000256" key="3">
    <source>
        <dbReference type="ARBA" id="ARBA00004964"/>
    </source>
</evidence>
<dbReference type="Pfam" id="PF08323">
    <property type="entry name" value="Glyco_transf_5"/>
    <property type="match status" value="1"/>
</dbReference>
<dbReference type="HAMAP" id="MF_00484">
    <property type="entry name" value="Glycogen_synth"/>
    <property type="match status" value="1"/>
</dbReference>
<comment type="caution">
    <text evidence="12">The sequence shown here is derived from an EMBL/GenBank/DDBJ whole genome shotgun (WGS) entry which is preliminary data.</text>
</comment>
<dbReference type="PANTHER" id="PTHR45825:SF11">
    <property type="entry name" value="ALPHA AMYLASE DOMAIN-CONTAINING PROTEIN"/>
    <property type="match status" value="1"/>
</dbReference>
<feature type="binding site" evidence="8">
    <location>
        <position position="12"/>
    </location>
    <ligand>
        <name>ADP-alpha-D-glucose</name>
        <dbReference type="ChEBI" id="CHEBI:57498"/>
    </ligand>
</feature>
<name>A0AAW9CPN6_BURTH</name>
<accession>A0AAW9CPN6</accession>
<keyword evidence="7 8" id="KW-0320">Glycogen biosynthesis</keyword>
<dbReference type="NCBIfam" id="TIGR02095">
    <property type="entry name" value="glgA"/>
    <property type="match status" value="1"/>
</dbReference>
<evidence type="ECO:0000259" key="11">
    <source>
        <dbReference type="Pfam" id="PF08323"/>
    </source>
</evidence>
<keyword evidence="6 8" id="KW-0808">Transferase</keyword>
<dbReference type="Pfam" id="PF00534">
    <property type="entry name" value="Glycos_transf_1"/>
    <property type="match status" value="1"/>
</dbReference>
<dbReference type="CDD" id="cd03791">
    <property type="entry name" value="GT5_Glycogen_synthase_DULL1-like"/>
    <property type="match status" value="1"/>
</dbReference>